<keyword evidence="3" id="KW-0378">Hydrolase</keyword>
<dbReference type="PANTHER" id="PTHR43358">
    <property type="entry name" value="ALPHA/BETA-HYDROLASE"/>
    <property type="match status" value="1"/>
</dbReference>
<gene>
    <name evidence="3" type="ORF">G4D61_09065</name>
    <name evidence="2" type="ORF">NG54_05900</name>
</gene>
<evidence type="ECO:0000313" key="3">
    <source>
        <dbReference type="EMBL" id="NEY20117.1"/>
    </source>
</evidence>
<dbReference type="InterPro" id="IPR052920">
    <property type="entry name" value="DNA-binding_regulatory"/>
</dbReference>
<dbReference type="Pfam" id="PF12146">
    <property type="entry name" value="Hydrolase_4"/>
    <property type="match status" value="1"/>
</dbReference>
<reference evidence="3 5" key="3">
    <citation type="submission" date="2020-03" db="EMBL/GenBank/DDBJ databases">
        <title>Bacillus aquiflavi sp. nov., isolated from yellow water of strong flavor Chinese baijiu in Yibin region of China.</title>
        <authorList>
            <person name="Xie J."/>
        </authorList>
    </citation>
    <scope>NUCLEOTIDE SEQUENCE [LARGE SCALE GENOMIC DNA]</scope>
    <source>
        <strain evidence="3 5">Gsoil 114</strain>
    </source>
</reference>
<dbReference type="Gene3D" id="3.40.50.1820">
    <property type="entry name" value="alpha/beta hydrolase"/>
    <property type="match status" value="1"/>
</dbReference>
<dbReference type="RefSeq" id="WP_025726826.1">
    <property type="nucleotide sequence ID" value="NZ_JAAIWK010000012.1"/>
</dbReference>
<accession>A0A0A6VHA8</accession>
<dbReference type="SUPFAM" id="SSF53474">
    <property type="entry name" value="alpha/beta-Hydrolases"/>
    <property type="match status" value="1"/>
</dbReference>
<protein>
    <submittedName>
        <fullName evidence="3">Alpha/beta hydrolase</fullName>
    </submittedName>
</protein>
<organism evidence="2 4">
    <name type="scientific">Heyndrickxia ginsengihumi</name>
    <dbReference type="NCBI Taxonomy" id="363870"/>
    <lineage>
        <taxon>Bacteria</taxon>
        <taxon>Bacillati</taxon>
        <taxon>Bacillota</taxon>
        <taxon>Bacilli</taxon>
        <taxon>Bacillales</taxon>
        <taxon>Bacillaceae</taxon>
        <taxon>Heyndrickxia</taxon>
    </lineage>
</organism>
<proteinExistence type="predicted"/>
<dbReference type="OrthoDB" id="9776685at2"/>
<dbReference type="PANTHER" id="PTHR43358:SF5">
    <property type="entry name" value="EXPORTED PROTEIN"/>
    <property type="match status" value="1"/>
</dbReference>
<evidence type="ECO:0000313" key="2">
    <source>
        <dbReference type="EMBL" id="KHD86019.1"/>
    </source>
</evidence>
<keyword evidence="5" id="KW-1185">Reference proteome</keyword>
<dbReference type="InterPro" id="IPR029058">
    <property type="entry name" value="AB_hydrolase_fold"/>
</dbReference>
<evidence type="ECO:0000259" key="1">
    <source>
        <dbReference type="Pfam" id="PF12146"/>
    </source>
</evidence>
<evidence type="ECO:0000313" key="4">
    <source>
        <dbReference type="Proteomes" id="UP000030588"/>
    </source>
</evidence>
<feature type="domain" description="Serine aminopeptidase S33" evidence="1">
    <location>
        <begin position="83"/>
        <end position="183"/>
    </location>
</feature>
<dbReference type="EMBL" id="JAAIWK010000012">
    <property type="protein sequence ID" value="NEY20117.1"/>
    <property type="molecule type" value="Genomic_DNA"/>
</dbReference>
<reference evidence="3" key="2">
    <citation type="submission" date="2020-02" db="EMBL/GenBank/DDBJ databases">
        <authorList>
            <person name="Feng H."/>
        </authorList>
    </citation>
    <scope>NUCLEOTIDE SEQUENCE [LARGE SCALE GENOMIC DNA]</scope>
    <source>
        <strain evidence="3">Gsoil 114</strain>
    </source>
</reference>
<evidence type="ECO:0000313" key="5">
    <source>
        <dbReference type="Proteomes" id="UP000476934"/>
    </source>
</evidence>
<name>A0A0A6VHA8_9BACI</name>
<dbReference type="Proteomes" id="UP000476934">
    <property type="component" value="Unassembled WGS sequence"/>
</dbReference>
<dbReference type="AlphaFoldDB" id="A0A0A6VHA8"/>
<dbReference type="EMBL" id="JRUN01000012">
    <property type="protein sequence ID" value="KHD86019.1"/>
    <property type="molecule type" value="Genomic_DNA"/>
</dbReference>
<sequence>MKKFLSVLGGAAVLTTGLGIYISERIMHIRRKDQQYIIDRETKAKRVDLRSYDELPKEEVFIESPFGYPIKAVFVKPFPASNQYMIFCHGVTENKMNSIKYMNIFLNRGFNAVIYDHRRHGESGGKTTSYGYYEKFDLKAVVDALLNREGEDIIFGIHGESMGAATLLQYAGLLEDRANFYIADCPFSDFPDLLIRMFTREIKLPGKYFLPLTDFFIRVRDGYAIKHVSPISVVERIKKPILFIHSEKDDYILPEMTKALYERKKGPKKLLVAKNGAHAQSFNMNRELYEKTIDEFLIQIVHLKVQKNNFS</sequence>
<dbReference type="Proteomes" id="UP000030588">
    <property type="component" value="Unassembled WGS sequence"/>
</dbReference>
<dbReference type="STRING" id="363870.NG54_05900"/>
<comment type="caution">
    <text evidence="2">The sequence shown here is derived from an EMBL/GenBank/DDBJ whole genome shotgun (WGS) entry which is preliminary data.</text>
</comment>
<dbReference type="InterPro" id="IPR022742">
    <property type="entry name" value="Hydrolase_4"/>
</dbReference>
<dbReference type="GO" id="GO:0016787">
    <property type="term" value="F:hydrolase activity"/>
    <property type="evidence" value="ECO:0007669"/>
    <property type="project" value="UniProtKB-KW"/>
</dbReference>
<reference evidence="2 4" key="1">
    <citation type="submission" date="2014-10" db="EMBL/GenBank/DDBJ databases">
        <title>Draft genome of phytase producing Bacillus ginsengihumi strain M2.11.</title>
        <authorList>
            <person name="Toymentseva A."/>
            <person name="Boulygina E.A."/>
            <person name="Kazakov S.V."/>
            <person name="Kayumov I."/>
            <person name="Suleimanova A.D."/>
            <person name="Mardanova A.M."/>
            <person name="Maria S.N."/>
            <person name="Sergey M.Y."/>
            <person name="Sharipova M.R."/>
        </authorList>
    </citation>
    <scope>NUCLEOTIDE SEQUENCE [LARGE SCALE GENOMIC DNA]</scope>
    <source>
        <strain evidence="2 4">M2.11</strain>
    </source>
</reference>